<feature type="region of interest" description="Disordered" evidence="1">
    <location>
        <begin position="38"/>
        <end position="62"/>
    </location>
</feature>
<feature type="compositionally biased region" description="Pro residues" evidence="1">
    <location>
        <begin position="103"/>
        <end position="112"/>
    </location>
</feature>
<dbReference type="EMBL" id="JAINUF010000003">
    <property type="protein sequence ID" value="KAJ8371113.1"/>
    <property type="molecule type" value="Genomic_DNA"/>
</dbReference>
<sequence length="136" mass="13992">MARQLLGGMDNHHRLCGQSPQLSMTRAPVLAVIIQLQGASRQQSSAPAAGNQGHDSSTIKGLGPTVTEIAQPLAKGKRLTTAFTSPGDGNGGDVPPSYLLPRALPPPSSPPAPLCIPHHHGPNDCSRAPASTVVCK</sequence>
<organism evidence="2 3">
    <name type="scientific">Synaphobranchus kaupii</name>
    <name type="common">Kaup's arrowtooth eel</name>
    <dbReference type="NCBI Taxonomy" id="118154"/>
    <lineage>
        <taxon>Eukaryota</taxon>
        <taxon>Metazoa</taxon>
        <taxon>Chordata</taxon>
        <taxon>Craniata</taxon>
        <taxon>Vertebrata</taxon>
        <taxon>Euteleostomi</taxon>
        <taxon>Actinopterygii</taxon>
        <taxon>Neopterygii</taxon>
        <taxon>Teleostei</taxon>
        <taxon>Anguilliformes</taxon>
        <taxon>Synaphobranchidae</taxon>
        <taxon>Synaphobranchus</taxon>
    </lineage>
</organism>
<proteinExistence type="predicted"/>
<comment type="caution">
    <text evidence="2">The sequence shown here is derived from an EMBL/GenBank/DDBJ whole genome shotgun (WGS) entry which is preliminary data.</text>
</comment>
<evidence type="ECO:0000313" key="2">
    <source>
        <dbReference type="EMBL" id="KAJ8371113.1"/>
    </source>
</evidence>
<dbReference type="Proteomes" id="UP001152622">
    <property type="component" value="Chromosome 3"/>
</dbReference>
<gene>
    <name evidence="2" type="ORF">SKAU_G00111410</name>
</gene>
<evidence type="ECO:0000256" key="1">
    <source>
        <dbReference type="SAM" id="MobiDB-lite"/>
    </source>
</evidence>
<protein>
    <submittedName>
        <fullName evidence="2">Uncharacterized protein</fullName>
    </submittedName>
</protein>
<feature type="region of interest" description="Disordered" evidence="1">
    <location>
        <begin position="80"/>
        <end position="112"/>
    </location>
</feature>
<reference evidence="2" key="1">
    <citation type="journal article" date="2023" name="Science">
        <title>Genome structures resolve the early diversification of teleost fishes.</title>
        <authorList>
            <person name="Parey E."/>
            <person name="Louis A."/>
            <person name="Montfort J."/>
            <person name="Bouchez O."/>
            <person name="Roques C."/>
            <person name="Iampietro C."/>
            <person name="Lluch J."/>
            <person name="Castinel A."/>
            <person name="Donnadieu C."/>
            <person name="Desvignes T."/>
            <person name="Floi Bucao C."/>
            <person name="Jouanno E."/>
            <person name="Wen M."/>
            <person name="Mejri S."/>
            <person name="Dirks R."/>
            <person name="Jansen H."/>
            <person name="Henkel C."/>
            <person name="Chen W.J."/>
            <person name="Zahm M."/>
            <person name="Cabau C."/>
            <person name="Klopp C."/>
            <person name="Thompson A.W."/>
            <person name="Robinson-Rechavi M."/>
            <person name="Braasch I."/>
            <person name="Lecointre G."/>
            <person name="Bobe J."/>
            <person name="Postlethwait J.H."/>
            <person name="Berthelot C."/>
            <person name="Roest Crollius H."/>
            <person name="Guiguen Y."/>
        </authorList>
    </citation>
    <scope>NUCLEOTIDE SEQUENCE</scope>
    <source>
        <tissue evidence="2">Blood</tissue>
    </source>
</reference>
<evidence type="ECO:0000313" key="3">
    <source>
        <dbReference type="Proteomes" id="UP001152622"/>
    </source>
</evidence>
<keyword evidence="3" id="KW-1185">Reference proteome</keyword>
<dbReference type="AlphaFoldDB" id="A0A9Q1G1B0"/>
<accession>A0A9Q1G1B0</accession>
<name>A0A9Q1G1B0_SYNKA</name>